<reference evidence="2" key="1">
    <citation type="journal article" date="2014" name="Int. J. Syst. Evol. Microbiol.">
        <title>Complete genome sequence of Corynebacterium casei LMG S-19264T (=DSM 44701T), isolated from a smear-ripened cheese.</title>
        <authorList>
            <consortium name="US DOE Joint Genome Institute (JGI-PGF)"/>
            <person name="Walter F."/>
            <person name="Albersmeier A."/>
            <person name="Kalinowski J."/>
            <person name="Ruckert C."/>
        </authorList>
    </citation>
    <scope>NUCLEOTIDE SEQUENCE</scope>
    <source>
        <strain evidence="2">JCM 4633</strain>
    </source>
</reference>
<name>A0A918TPR0_STRCJ</name>
<organism evidence="2 3">
    <name type="scientific">Streptomyces cinnamoneus</name>
    <name type="common">Streptoverticillium cinnamoneum</name>
    <dbReference type="NCBI Taxonomy" id="53446"/>
    <lineage>
        <taxon>Bacteria</taxon>
        <taxon>Bacillati</taxon>
        <taxon>Actinomycetota</taxon>
        <taxon>Actinomycetes</taxon>
        <taxon>Kitasatosporales</taxon>
        <taxon>Streptomycetaceae</taxon>
        <taxon>Streptomyces</taxon>
        <taxon>Streptomyces cinnamoneus group</taxon>
    </lineage>
</organism>
<comment type="caution">
    <text evidence="2">The sequence shown here is derived from an EMBL/GenBank/DDBJ whole genome shotgun (WGS) entry which is preliminary data.</text>
</comment>
<gene>
    <name evidence="2" type="ORF">GCM10010507_29160</name>
</gene>
<reference evidence="2" key="2">
    <citation type="submission" date="2020-09" db="EMBL/GenBank/DDBJ databases">
        <authorList>
            <person name="Sun Q."/>
            <person name="Ohkuma M."/>
        </authorList>
    </citation>
    <scope>NUCLEOTIDE SEQUENCE</scope>
    <source>
        <strain evidence="2">JCM 4633</strain>
    </source>
</reference>
<sequence>MAAIVAIRRTRFIPGLLVCRGTIRERSTPGGPVPTPRVRVCAGPCAVAPDGTPARARTRGRNGPQRPGIDLRFPVGIAPFTGSPGRLEL</sequence>
<evidence type="ECO:0000313" key="3">
    <source>
        <dbReference type="Proteomes" id="UP000646244"/>
    </source>
</evidence>
<dbReference type="AlphaFoldDB" id="A0A918TPR0"/>
<dbReference type="EMBL" id="BMVB01000008">
    <property type="protein sequence ID" value="GHC51399.1"/>
    <property type="molecule type" value="Genomic_DNA"/>
</dbReference>
<proteinExistence type="predicted"/>
<evidence type="ECO:0000256" key="1">
    <source>
        <dbReference type="SAM" id="MobiDB-lite"/>
    </source>
</evidence>
<dbReference type="Proteomes" id="UP000646244">
    <property type="component" value="Unassembled WGS sequence"/>
</dbReference>
<protein>
    <submittedName>
        <fullName evidence="2">Uncharacterized protein</fullName>
    </submittedName>
</protein>
<evidence type="ECO:0000313" key="2">
    <source>
        <dbReference type="EMBL" id="GHC51399.1"/>
    </source>
</evidence>
<feature type="region of interest" description="Disordered" evidence="1">
    <location>
        <begin position="51"/>
        <end position="75"/>
    </location>
</feature>
<accession>A0A918TPR0</accession>